<accession>A0AAD8W793</accession>
<dbReference type="EMBL" id="JAUUTY010000004">
    <property type="protein sequence ID" value="KAK1643714.1"/>
    <property type="molecule type" value="Genomic_DNA"/>
</dbReference>
<evidence type="ECO:0000256" key="1">
    <source>
        <dbReference type="SAM" id="MobiDB-lite"/>
    </source>
</evidence>
<dbReference type="GO" id="GO:0005516">
    <property type="term" value="F:calmodulin binding"/>
    <property type="evidence" value="ECO:0007669"/>
    <property type="project" value="InterPro"/>
</dbReference>
<protein>
    <recommendedName>
        <fullName evidence="2">Calmodulin binding protein C-terminal domain-containing protein</fullName>
    </recommendedName>
</protein>
<dbReference type="PANTHER" id="PTHR31713:SF8">
    <property type="entry name" value="OS03G0778000 PROTEIN"/>
    <property type="match status" value="1"/>
</dbReference>
<dbReference type="Proteomes" id="UP001231189">
    <property type="component" value="Unassembled WGS sequence"/>
</dbReference>
<dbReference type="AlphaFoldDB" id="A0AAD8W793"/>
<dbReference type="GO" id="GO:0080142">
    <property type="term" value="P:regulation of salicylic acid biosynthetic process"/>
    <property type="evidence" value="ECO:0007669"/>
    <property type="project" value="TreeGrafter"/>
</dbReference>
<dbReference type="GO" id="GO:0043565">
    <property type="term" value="F:sequence-specific DNA binding"/>
    <property type="evidence" value="ECO:0007669"/>
    <property type="project" value="TreeGrafter"/>
</dbReference>
<dbReference type="Pfam" id="PF20452">
    <property type="entry name" value="Calmod_bind_C"/>
    <property type="match status" value="1"/>
</dbReference>
<evidence type="ECO:0000313" key="3">
    <source>
        <dbReference type="EMBL" id="KAK1643714.1"/>
    </source>
</evidence>
<dbReference type="GO" id="GO:0003700">
    <property type="term" value="F:DNA-binding transcription factor activity"/>
    <property type="evidence" value="ECO:0007669"/>
    <property type="project" value="TreeGrafter"/>
</dbReference>
<dbReference type="GO" id="GO:0005634">
    <property type="term" value="C:nucleus"/>
    <property type="evidence" value="ECO:0007669"/>
    <property type="project" value="TreeGrafter"/>
</dbReference>
<proteinExistence type="predicted"/>
<dbReference type="InterPro" id="IPR012416">
    <property type="entry name" value="CBP60"/>
</dbReference>
<organism evidence="3 4">
    <name type="scientific">Lolium multiflorum</name>
    <name type="common">Italian ryegrass</name>
    <name type="synonym">Lolium perenne subsp. multiflorum</name>
    <dbReference type="NCBI Taxonomy" id="4521"/>
    <lineage>
        <taxon>Eukaryota</taxon>
        <taxon>Viridiplantae</taxon>
        <taxon>Streptophyta</taxon>
        <taxon>Embryophyta</taxon>
        <taxon>Tracheophyta</taxon>
        <taxon>Spermatophyta</taxon>
        <taxon>Magnoliopsida</taxon>
        <taxon>Liliopsida</taxon>
        <taxon>Poales</taxon>
        <taxon>Poaceae</taxon>
        <taxon>BOP clade</taxon>
        <taxon>Pooideae</taxon>
        <taxon>Poodae</taxon>
        <taxon>Poeae</taxon>
        <taxon>Poeae Chloroplast Group 2 (Poeae type)</taxon>
        <taxon>Loliodinae</taxon>
        <taxon>Loliinae</taxon>
        <taxon>Lolium</taxon>
    </lineage>
</organism>
<reference evidence="3" key="1">
    <citation type="submission" date="2023-07" db="EMBL/GenBank/DDBJ databases">
        <title>A chromosome-level genome assembly of Lolium multiflorum.</title>
        <authorList>
            <person name="Chen Y."/>
            <person name="Copetti D."/>
            <person name="Kolliker R."/>
            <person name="Studer B."/>
        </authorList>
    </citation>
    <scope>NUCLEOTIDE SEQUENCE</scope>
    <source>
        <strain evidence="3">02402/16</strain>
        <tissue evidence="3">Leaf</tissue>
    </source>
</reference>
<gene>
    <name evidence="3" type="ORF">QYE76_061519</name>
</gene>
<sequence>MKEKAWSTMINHATTCDPGDEIYSYRVTEGELLFNDLYDHVGMMMNGTYVPVRDLEQFPQHTVNYWKMSAYEKFEERENSGGLIPDYAMCKFNDRLMINGRPACAVPLNNHEGPSIRATTTWPYPNNMAAKKGVGLTGQQNGYLSSLTTDAPGTSCPVKELGQHDRSMPRNGTPYYPTQENFLNGQGPFSGQPIVPSQNFLSVSEDDLIPGASLIGQQNGSLNSLITDAPELGQHHPCTSQNETPCYPTQRNILNDQGPFSGEPTIPSHGALLVREEDLIAGASPTDQQNGYLSSLMTDAPGTSYPVTDGLSQGTSSFDHATADIWSGLSPIQELMADQSFVAAINAELPNSNNQFDGYEHDGGNQ</sequence>
<evidence type="ECO:0000259" key="2">
    <source>
        <dbReference type="Pfam" id="PF20452"/>
    </source>
</evidence>
<dbReference type="PANTHER" id="PTHR31713">
    <property type="entry name" value="OS02G0177800 PROTEIN"/>
    <property type="match status" value="1"/>
</dbReference>
<name>A0AAD8W793_LOLMU</name>
<feature type="region of interest" description="Disordered" evidence="1">
    <location>
        <begin position="239"/>
        <end position="268"/>
    </location>
</feature>
<feature type="domain" description="Calmodulin binding protein C-terminal" evidence="2">
    <location>
        <begin position="21"/>
        <end position="78"/>
    </location>
</feature>
<dbReference type="InterPro" id="IPR046829">
    <property type="entry name" value="Calmod_bind_C"/>
</dbReference>
<feature type="compositionally biased region" description="Polar residues" evidence="1">
    <location>
        <begin position="239"/>
        <end position="255"/>
    </location>
</feature>
<comment type="caution">
    <text evidence="3">The sequence shown here is derived from an EMBL/GenBank/DDBJ whole genome shotgun (WGS) entry which is preliminary data.</text>
</comment>
<keyword evidence="4" id="KW-1185">Reference proteome</keyword>
<evidence type="ECO:0000313" key="4">
    <source>
        <dbReference type="Proteomes" id="UP001231189"/>
    </source>
</evidence>